<evidence type="ECO:0000256" key="1">
    <source>
        <dbReference type="SAM" id="Phobius"/>
    </source>
</evidence>
<reference evidence="2" key="1">
    <citation type="submission" date="2023-12" db="EMBL/GenBank/DDBJ databases">
        <title>Fervidustalea candida gen. nov., sp. nov., a novel member of the family Paenibacillaceae isolated from a geothermal area.</title>
        <authorList>
            <person name="Li W.-J."/>
            <person name="Jiao J.-Y."/>
            <person name="Chen Y."/>
        </authorList>
    </citation>
    <scope>NUCLEOTIDE SEQUENCE</scope>
    <source>
        <strain evidence="2">SYSU GA230002</strain>
    </source>
</reference>
<proteinExistence type="predicted"/>
<dbReference type="Pfam" id="PF07441">
    <property type="entry name" value="BofA"/>
    <property type="match status" value="1"/>
</dbReference>
<protein>
    <submittedName>
        <fullName evidence="2">Pro-sigmaK processing inhibitor BofA family protein</fullName>
    </submittedName>
</protein>
<keyword evidence="1" id="KW-1133">Transmembrane helix</keyword>
<dbReference type="InterPro" id="IPR010001">
    <property type="entry name" value="BofA"/>
</dbReference>
<dbReference type="EMBL" id="JAYJLD010000011">
    <property type="protein sequence ID" value="MEB3101847.1"/>
    <property type="molecule type" value="Genomic_DNA"/>
</dbReference>
<comment type="caution">
    <text evidence="2">The sequence shown here is derived from an EMBL/GenBank/DDBJ whole genome shotgun (WGS) entry which is preliminary data.</text>
</comment>
<evidence type="ECO:0000313" key="2">
    <source>
        <dbReference type="EMBL" id="MEB3101847.1"/>
    </source>
</evidence>
<keyword evidence="1" id="KW-0472">Membrane</keyword>
<gene>
    <name evidence="2" type="ORF">VF724_09235</name>
</gene>
<organism evidence="2 3">
    <name type="scientific">Ferviditalea candida</name>
    <dbReference type="NCBI Taxonomy" id="3108399"/>
    <lineage>
        <taxon>Bacteria</taxon>
        <taxon>Bacillati</taxon>
        <taxon>Bacillota</taxon>
        <taxon>Bacilli</taxon>
        <taxon>Bacillales</taxon>
        <taxon>Paenibacillaceae</taxon>
        <taxon>Ferviditalea</taxon>
    </lineage>
</organism>
<feature type="transmembrane region" description="Helical" evidence="1">
    <location>
        <begin position="29"/>
        <end position="50"/>
    </location>
</feature>
<feature type="transmembrane region" description="Helical" evidence="1">
    <location>
        <begin position="57"/>
        <end position="79"/>
    </location>
</feature>
<keyword evidence="1" id="KW-0812">Transmembrane</keyword>
<dbReference type="RefSeq" id="WP_371753968.1">
    <property type="nucleotide sequence ID" value="NZ_JAYJLD010000011.1"/>
</dbReference>
<dbReference type="Proteomes" id="UP001310386">
    <property type="component" value="Unassembled WGS sequence"/>
</dbReference>
<evidence type="ECO:0000313" key="3">
    <source>
        <dbReference type="Proteomes" id="UP001310386"/>
    </source>
</evidence>
<accession>A0ABU5ZH71</accession>
<name>A0ABU5ZH71_9BACL</name>
<sequence length="84" mass="9579">MWMLLFVVSLSLLVIILLRTRIHIQWFGYALLNLILAAFILYFINLSGAWIHFRLPLNLVTVLTVGILGFPGLLLLVAIKLTLF</sequence>
<keyword evidence="3" id="KW-1185">Reference proteome</keyword>